<sequence length="115" mass="12759">MTKATVDHISDHSTDHKIDPDTMSQELLTLIDKWLAAEGAYTTPTQQQMLASHVKAMVMRAKTGESLPEVDLSLFDEISPESIKLAAQVVEILPELAVEEVYLLSVHFEIARSNP</sequence>
<protein>
    <submittedName>
        <fullName evidence="2">PRD domain-containing protein</fullName>
    </submittedName>
</protein>
<gene>
    <name evidence="2" type="ORF">FE392_01820</name>
</gene>
<comment type="caution">
    <text evidence="2">The sequence shown here is derived from an EMBL/GenBank/DDBJ whole genome shotgun (WGS) entry which is preliminary data.</text>
</comment>
<dbReference type="SUPFAM" id="SSF63520">
    <property type="entry name" value="PTS-regulatory domain, PRD"/>
    <property type="match status" value="1"/>
</dbReference>
<dbReference type="PROSITE" id="PS51372">
    <property type="entry name" value="PRD_2"/>
    <property type="match status" value="1"/>
</dbReference>
<evidence type="ECO:0000313" key="3">
    <source>
        <dbReference type="Proteomes" id="UP001271890"/>
    </source>
</evidence>
<dbReference type="InterPro" id="IPR036634">
    <property type="entry name" value="PRD_sf"/>
</dbReference>
<feature type="domain" description="PRD" evidence="1">
    <location>
        <begin position="15"/>
        <end position="115"/>
    </location>
</feature>
<dbReference type="Proteomes" id="UP001271890">
    <property type="component" value="Unassembled WGS sequence"/>
</dbReference>
<name>A0ABU4S4E1_9GAMM</name>
<reference evidence="3" key="1">
    <citation type="journal article" date="2024" name="Toxins">
        <title>Genome Sequence Analysis of Native Xenorhabdus Strains Isolated from Entomopathogenic Nematodes in Argentina.</title>
        <authorList>
            <person name="Palma L."/>
            <person name="Frizzo L."/>
            <person name="Kaiser S."/>
            <person name="Berry C."/>
            <person name="Caballero P."/>
            <person name="Bode H.B."/>
            <person name="Del Valle E.E."/>
        </authorList>
    </citation>
    <scope>NUCLEOTIDE SEQUENCE [LARGE SCALE GENOMIC DNA]</scope>
    <source>
        <strain evidence="3">12</strain>
    </source>
</reference>
<organism evidence="2 3">
    <name type="scientific">Xenorhabdus santafensis</name>
    <dbReference type="NCBI Taxonomy" id="2582833"/>
    <lineage>
        <taxon>Bacteria</taxon>
        <taxon>Pseudomonadati</taxon>
        <taxon>Pseudomonadota</taxon>
        <taxon>Gammaproteobacteria</taxon>
        <taxon>Enterobacterales</taxon>
        <taxon>Morganellaceae</taxon>
        <taxon>Xenorhabdus</taxon>
    </lineage>
</organism>
<proteinExistence type="predicted"/>
<keyword evidence="3" id="KW-1185">Reference proteome</keyword>
<evidence type="ECO:0000259" key="1">
    <source>
        <dbReference type="PROSITE" id="PS51372"/>
    </source>
</evidence>
<dbReference type="NCBIfam" id="TIGR03582">
    <property type="entry name" value="EF_0829"/>
    <property type="match status" value="1"/>
</dbReference>
<dbReference type="Gene3D" id="1.10.1790.10">
    <property type="entry name" value="PRD domain"/>
    <property type="match status" value="1"/>
</dbReference>
<evidence type="ECO:0000313" key="2">
    <source>
        <dbReference type="EMBL" id="MDX7986074.1"/>
    </source>
</evidence>
<accession>A0ABU4S4E1</accession>
<dbReference type="EMBL" id="VCDN01000011">
    <property type="protein sequence ID" value="MDX7986074.1"/>
    <property type="molecule type" value="Genomic_DNA"/>
</dbReference>
<dbReference type="InterPro" id="IPR020044">
    <property type="entry name" value="PRD_EF0829/AHA3910"/>
</dbReference>
<dbReference type="InterPro" id="IPR011608">
    <property type="entry name" value="PRD"/>
</dbReference>